<reference evidence="1 2" key="1">
    <citation type="submission" date="2021-06" db="EMBL/GenBank/DDBJ databases">
        <authorList>
            <person name="Lee D.H."/>
        </authorList>
    </citation>
    <scope>NUCLEOTIDE SEQUENCE [LARGE SCALE GENOMIC DNA]</scope>
    <source>
        <strain evidence="1 2">MMS21-HV4-11</strain>
    </source>
</reference>
<comment type="caution">
    <text evidence="1">The sequence shown here is derived from an EMBL/GenBank/DDBJ whole genome shotgun (WGS) entry which is preliminary data.</text>
</comment>
<accession>A0ABS6IDU8</accession>
<name>A0ABS6IDU8_9HYPH</name>
<protein>
    <submittedName>
        <fullName evidence="1">Uncharacterized protein</fullName>
    </submittedName>
</protein>
<organism evidence="1 2">
    <name type="scientific">Reyranella humidisoli</name>
    <dbReference type="NCBI Taxonomy" id="2849149"/>
    <lineage>
        <taxon>Bacteria</taxon>
        <taxon>Pseudomonadati</taxon>
        <taxon>Pseudomonadota</taxon>
        <taxon>Alphaproteobacteria</taxon>
        <taxon>Hyphomicrobiales</taxon>
        <taxon>Reyranellaceae</taxon>
        <taxon>Reyranella</taxon>
    </lineage>
</organism>
<keyword evidence="2" id="KW-1185">Reference proteome</keyword>
<dbReference type="Proteomes" id="UP000727907">
    <property type="component" value="Unassembled WGS sequence"/>
</dbReference>
<dbReference type="EMBL" id="JAHOPB010000001">
    <property type="protein sequence ID" value="MBU8872767.1"/>
    <property type="molecule type" value="Genomic_DNA"/>
</dbReference>
<dbReference type="RefSeq" id="WP_216957058.1">
    <property type="nucleotide sequence ID" value="NZ_JAHOPB010000001.1"/>
</dbReference>
<proteinExistence type="predicted"/>
<evidence type="ECO:0000313" key="2">
    <source>
        <dbReference type="Proteomes" id="UP000727907"/>
    </source>
</evidence>
<evidence type="ECO:0000313" key="1">
    <source>
        <dbReference type="EMBL" id="MBU8872767.1"/>
    </source>
</evidence>
<gene>
    <name evidence="1" type="ORF">KQ910_03290</name>
</gene>
<sequence>MATIIQSTDTHVSTSPAYTLNPGDYFYQVAGINLTTTDGSLPAILATGNGTVDIHGTVFSPNVAIGGPLTAVIIASGADVTGGSTGLQTLNTSTQNHYAINGSLTGGTYGLNSSGSNMLYLHVGATGIVTGLDSNGINLNHDIVFASIDGSVSGVQGIGQSSTNGFFVLNMTAGAKATATSSYGINFANSGYLAINGQAAGTTGINSTTSQQVTITVGTSGSAAGSWGDGIAFMSQSATIAINGDVNGSFNGLRGAASMGTSSIAVGADGFVSGGNYGIYVDNNATVSVAGTVSGINSWGIQTGTYSEAGEIYVHAGGLVTGGGGSSGGAVRTRGTHVITNDGTISSTDGVGVLADGAGYLLNTGIISGSTVGILYTDTFSTSDVLTTVNTGTISGGPDPAIAVGPNFFAYDATGSIGTDRFINEGDIIGDVRLGQHAGSNFVNAGTLTGSVYLGTGGQVANSALGTVSGMMVGGTGNDAIVGGQNGGLLLGNAGNDMIYANPTQAAADNHATATLAGGTGTNALYGGGGFNVFVGGDTNGGYNQIWGGASGMSGLSFDFTNNTITFASLNPSQSVYVDLLNGHNAYINSGPNQSGTYVYEDSIVNVPNVIGSSSGDVIIADNGIDRIQGNGGADALYAGTGLSSQDTFVYTSYADSNLNTGYDTIVGFKLGIDKIDLSALFTDGSHLAISTAGTSNTLYIEVTPGTFNPATDLALIVNATTNLGLTAVDFIF</sequence>